<dbReference type="Gene3D" id="3.40.50.10420">
    <property type="entry name" value="NagB/RpiA/CoA transferase-like"/>
    <property type="match status" value="1"/>
</dbReference>
<evidence type="ECO:0000256" key="1">
    <source>
        <dbReference type="ARBA" id="ARBA00010638"/>
    </source>
</evidence>
<feature type="compositionally biased region" description="Low complexity" evidence="6">
    <location>
        <begin position="1"/>
        <end position="12"/>
    </location>
</feature>
<comment type="similarity">
    <text evidence="1">Belongs to the 5-formyltetrahydrofolate cyclo-ligase family.</text>
</comment>
<dbReference type="PANTHER" id="PTHR23407">
    <property type="entry name" value="ATPASE INHIBITOR/5-FORMYLTETRAHYDROFOLATE CYCLO-LIGASE"/>
    <property type="match status" value="1"/>
</dbReference>
<reference evidence="7 8" key="1">
    <citation type="journal article" date="2018" name="BMC Genomics">
        <title>Genomic evidence for intraspecific hybridization in a clonal and extremely halotolerant yeast.</title>
        <authorList>
            <person name="Gostincar C."/>
            <person name="Stajich J.E."/>
            <person name="Zupancic J."/>
            <person name="Zalar P."/>
            <person name="Gunde-Cimerman N."/>
        </authorList>
    </citation>
    <scope>NUCLEOTIDE SEQUENCE [LARGE SCALE GENOMIC DNA]</scope>
    <source>
        <strain evidence="7 8">EXF-171</strain>
    </source>
</reference>
<feature type="region of interest" description="Disordered" evidence="6">
    <location>
        <begin position="108"/>
        <end position="165"/>
    </location>
</feature>
<accession>A0A3M7E4Y3</accession>
<dbReference type="GO" id="GO:0035999">
    <property type="term" value="P:tetrahydrofolate interconversion"/>
    <property type="evidence" value="ECO:0007669"/>
    <property type="project" value="TreeGrafter"/>
</dbReference>
<dbReference type="AlphaFoldDB" id="A0A3M7E4Y3"/>
<comment type="catalytic activity">
    <reaction evidence="4">
        <text>(6S)-5-formyl-5,6,7,8-tetrahydrofolate + ATP = (6R)-5,10-methenyltetrahydrofolate + ADP + phosphate</text>
        <dbReference type="Rhea" id="RHEA:10488"/>
        <dbReference type="ChEBI" id="CHEBI:30616"/>
        <dbReference type="ChEBI" id="CHEBI:43474"/>
        <dbReference type="ChEBI" id="CHEBI:57455"/>
        <dbReference type="ChEBI" id="CHEBI:57457"/>
        <dbReference type="ChEBI" id="CHEBI:456216"/>
        <dbReference type="EC" id="6.3.3.2"/>
    </reaction>
</comment>
<comment type="caution">
    <text evidence="7">The sequence shown here is derived from an EMBL/GenBank/DDBJ whole genome shotgun (WGS) entry which is preliminary data.</text>
</comment>
<dbReference type="InterPro" id="IPR037171">
    <property type="entry name" value="NagB/RpiA_transferase-like"/>
</dbReference>
<evidence type="ECO:0000313" key="7">
    <source>
        <dbReference type="EMBL" id="RMY71741.1"/>
    </source>
</evidence>
<feature type="compositionally biased region" description="Basic and acidic residues" evidence="6">
    <location>
        <begin position="211"/>
        <end position="231"/>
    </location>
</feature>
<dbReference type="GO" id="GO:0005524">
    <property type="term" value="F:ATP binding"/>
    <property type="evidence" value="ECO:0007669"/>
    <property type="project" value="UniProtKB-KW"/>
</dbReference>
<dbReference type="Pfam" id="PF01812">
    <property type="entry name" value="5-FTHF_cyc-lig"/>
    <property type="match status" value="1"/>
</dbReference>
<evidence type="ECO:0000256" key="4">
    <source>
        <dbReference type="ARBA" id="ARBA00036539"/>
    </source>
</evidence>
<evidence type="ECO:0000256" key="2">
    <source>
        <dbReference type="ARBA" id="ARBA00022741"/>
    </source>
</evidence>
<dbReference type="GO" id="GO:0009396">
    <property type="term" value="P:folic acid-containing compound biosynthetic process"/>
    <property type="evidence" value="ECO:0007669"/>
    <property type="project" value="TreeGrafter"/>
</dbReference>
<dbReference type="SUPFAM" id="SSF100950">
    <property type="entry name" value="NagB/RpiA/CoA transferase-like"/>
    <property type="match status" value="1"/>
</dbReference>
<feature type="compositionally biased region" description="Gly residues" evidence="6">
    <location>
        <begin position="126"/>
        <end position="147"/>
    </location>
</feature>
<evidence type="ECO:0000313" key="8">
    <source>
        <dbReference type="Proteomes" id="UP000281468"/>
    </source>
</evidence>
<dbReference type="Proteomes" id="UP000281468">
    <property type="component" value="Unassembled WGS sequence"/>
</dbReference>
<dbReference type="VEuPathDB" id="FungiDB:BTJ68_09595"/>
<organism evidence="7 8">
    <name type="scientific">Hortaea werneckii</name>
    <name type="common">Black yeast</name>
    <name type="synonym">Cladosporium werneckii</name>
    <dbReference type="NCBI Taxonomy" id="91943"/>
    <lineage>
        <taxon>Eukaryota</taxon>
        <taxon>Fungi</taxon>
        <taxon>Dikarya</taxon>
        <taxon>Ascomycota</taxon>
        <taxon>Pezizomycotina</taxon>
        <taxon>Dothideomycetes</taxon>
        <taxon>Dothideomycetidae</taxon>
        <taxon>Mycosphaerellales</taxon>
        <taxon>Teratosphaeriaceae</taxon>
        <taxon>Hortaea</taxon>
    </lineage>
</organism>
<dbReference type="GO" id="GO:0005739">
    <property type="term" value="C:mitochondrion"/>
    <property type="evidence" value="ECO:0007669"/>
    <property type="project" value="TreeGrafter"/>
</dbReference>
<proteinExistence type="inferred from homology"/>
<evidence type="ECO:0000256" key="5">
    <source>
        <dbReference type="ARBA" id="ARBA00038966"/>
    </source>
</evidence>
<keyword evidence="2" id="KW-0547">Nucleotide-binding</keyword>
<keyword evidence="3" id="KW-0067">ATP-binding</keyword>
<dbReference type="GO" id="GO:0030272">
    <property type="term" value="F:5-formyltetrahydrofolate cyclo-ligase activity"/>
    <property type="evidence" value="ECO:0007669"/>
    <property type="project" value="UniProtKB-EC"/>
</dbReference>
<dbReference type="EC" id="6.3.3.2" evidence="5"/>
<protein>
    <recommendedName>
        <fullName evidence="5">5-formyltetrahydrofolate cyclo-ligase</fullName>
        <ecNumber evidence="5">6.3.3.2</ecNumber>
    </recommendedName>
</protein>
<evidence type="ECO:0000256" key="3">
    <source>
        <dbReference type="ARBA" id="ARBA00022840"/>
    </source>
</evidence>
<dbReference type="InterPro" id="IPR024185">
    <property type="entry name" value="FTHF_cligase-like_sf"/>
</dbReference>
<feature type="region of interest" description="Disordered" evidence="6">
    <location>
        <begin position="186"/>
        <end position="231"/>
    </location>
</feature>
<gene>
    <name evidence="7" type="ORF">D0862_14567</name>
</gene>
<feature type="region of interest" description="Disordered" evidence="6">
    <location>
        <begin position="1"/>
        <end position="27"/>
    </location>
</feature>
<sequence length="322" mass="34459">MPSPSFSSSQVPSPAPPKPSKSALRSHLKSSLLPLIPEEDITAQSRRAQETISHRLEAWQRAERVSIYLSMPSGEARTEGLVRKAFEEGKSVFVPVLCRQHEEVVGEGEGKPVAVGRGEGADGAPVSGGGGSGAGAGSAGDGDGVGTGMLEPKKKKKKKKKKRKMRMEMLKLDSLEEFELLERDSWGIPSLPPTSLAGRENARGGFGPEGRPSRPGEEEREEGRARNDGKVVEGKDGGLDLIVVPGVAFDRDMARMGHGAGFYDGYLTRLVTEGRHEKPFLVGLCLAEQVLEPGRILMEEWDWRVDAVATGGGRLLTAEGGA</sequence>
<dbReference type="InterPro" id="IPR002698">
    <property type="entry name" value="FTHF_cligase"/>
</dbReference>
<feature type="compositionally biased region" description="Basic residues" evidence="6">
    <location>
        <begin position="153"/>
        <end position="165"/>
    </location>
</feature>
<evidence type="ECO:0000256" key="6">
    <source>
        <dbReference type="SAM" id="MobiDB-lite"/>
    </source>
</evidence>
<name>A0A3M7E4Y3_HORWE</name>
<dbReference type="PANTHER" id="PTHR23407:SF1">
    <property type="entry name" value="5-FORMYLTETRAHYDROFOLATE CYCLO-LIGASE"/>
    <property type="match status" value="1"/>
</dbReference>
<dbReference type="EMBL" id="QWIQ01001006">
    <property type="protein sequence ID" value="RMY71741.1"/>
    <property type="molecule type" value="Genomic_DNA"/>
</dbReference>